<dbReference type="EMBL" id="BTSY01000001">
    <property type="protein sequence ID" value="GMT09837.1"/>
    <property type="molecule type" value="Genomic_DNA"/>
</dbReference>
<evidence type="ECO:0000313" key="3">
    <source>
        <dbReference type="Proteomes" id="UP001432322"/>
    </source>
</evidence>
<comment type="caution">
    <text evidence="2">The sequence shown here is derived from an EMBL/GenBank/DDBJ whole genome shotgun (WGS) entry which is preliminary data.</text>
</comment>
<proteinExistence type="predicted"/>
<protein>
    <submittedName>
        <fullName evidence="2">Uncharacterized protein</fullName>
    </submittedName>
</protein>
<gene>
    <name evidence="1" type="ORF">PFISCL1PPCAC_1133</name>
    <name evidence="2" type="ORF">PFISCL1PPCAC_1134</name>
</gene>
<name>A0AAV5UU74_9BILA</name>
<evidence type="ECO:0000313" key="1">
    <source>
        <dbReference type="EMBL" id="GMT09836.1"/>
    </source>
</evidence>
<keyword evidence="3" id="KW-1185">Reference proteome</keyword>
<dbReference type="AlphaFoldDB" id="A0AAV5UU74"/>
<dbReference type="Proteomes" id="UP001432322">
    <property type="component" value="Unassembled WGS sequence"/>
</dbReference>
<reference evidence="2" key="1">
    <citation type="submission" date="2023-10" db="EMBL/GenBank/DDBJ databases">
        <title>Genome assembly of Pristionchus species.</title>
        <authorList>
            <person name="Yoshida K."/>
            <person name="Sommer R.J."/>
        </authorList>
    </citation>
    <scope>NUCLEOTIDE SEQUENCE</scope>
    <source>
        <strain evidence="2">RS5133</strain>
    </source>
</reference>
<sequence>FVSPWKSDRVGYRKYSIQATIIRLLAFIRLDSLQRHESSSGGSSSCHYLLGLGTIPRERIRSVRCSI</sequence>
<dbReference type="EMBL" id="BTSY01000001">
    <property type="protein sequence ID" value="GMT09836.1"/>
    <property type="molecule type" value="Genomic_DNA"/>
</dbReference>
<accession>A0AAV5UU74</accession>
<feature type="non-terminal residue" evidence="2">
    <location>
        <position position="67"/>
    </location>
</feature>
<feature type="non-terminal residue" evidence="2">
    <location>
        <position position="1"/>
    </location>
</feature>
<organism evidence="2 3">
    <name type="scientific">Pristionchus fissidentatus</name>
    <dbReference type="NCBI Taxonomy" id="1538716"/>
    <lineage>
        <taxon>Eukaryota</taxon>
        <taxon>Metazoa</taxon>
        <taxon>Ecdysozoa</taxon>
        <taxon>Nematoda</taxon>
        <taxon>Chromadorea</taxon>
        <taxon>Rhabditida</taxon>
        <taxon>Rhabditina</taxon>
        <taxon>Diplogasteromorpha</taxon>
        <taxon>Diplogasteroidea</taxon>
        <taxon>Neodiplogasteridae</taxon>
        <taxon>Pristionchus</taxon>
    </lineage>
</organism>
<evidence type="ECO:0000313" key="2">
    <source>
        <dbReference type="EMBL" id="GMT09837.1"/>
    </source>
</evidence>